<name>X1GYV7_9ZZZZ</name>
<evidence type="ECO:0000256" key="1">
    <source>
        <dbReference type="ARBA" id="ARBA00010618"/>
    </source>
</evidence>
<evidence type="ECO:0000259" key="6">
    <source>
        <dbReference type="Pfam" id="PF00467"/>
    </source>
</evidence>
<dbReference type="NCBIfam" id="TIGR01079">
    <property type="entry name" value="rplX_bact"/>
    <property type="match status" value="1"/>
</dbReference>
<dbReference type="GO" id="GO:0019843">
    <property type="term" value="F:rRNA binding"/>
    <property type="evidence" value="ECO:0007669"/>
    <property type="project" value="UniProtKB-KW"/>
</dbReference>
<keyword evidence="3" id="KW-0694">RNA-binding</keyword>
<dbReference type="InterPro" id="IPR003256">
    <property type="entry name" value="Ribosomal_uL24"/>
</dbReference>
<dbReference type="InterPro" id="IPR005824">
    <property type="entry name" value="KOW"/>
</dbReference>
<dbReference type="Pfam" id="PF00467">
    <property type="entry name" value="KOW"/>
    <property type="match status" value="1"/>
</dbReference>
<proteinExistence type="inferred from homology"/>
<dbReference type="Gene3D" id="2.30.30.30">
    <property type="match status" value="1"/>
</dbReference>
<dbReference type="Pfam" id="PF17136">
    <property type="entry name" value="ribosomal_L24"/>
    <property type="match status" value="1"/>
</dbReference>
<feature type="domain" description="KOW" evidence="6">
    <location>
        <begin position="5"/>
        <end position="36"/>
    </location>
</feature>
<evidence type="ECO:0000256" key="2">
    <source>
        <dbReference type="ARBA" id="ARBA00022730"/>
    </source>
</evidence>
<evidence type="ECO:0008006" key="9">
    <source>
        <dbReference type="Google" id="ProtNLM"/>
    </source>
</evidence>
<dbReference type="CDD" id="cd06089">
    <property type="entry name" value="KOW_RPL26"/>
    <property type="match status" value="1"/>
</dbReference>
<evidence type="ECO:0000313" key="8">
    <source>
        <dbReference type="EMBL" id="GAH46804.1"/>
    </source>
</evidence>
<dbReference type="InterPro" id="IPR008991">
    <property type="entry name" value="Translation_prot_SH3-like_sf"/>
</dbReference>
<comment type="similarity">
    <text evidence="1">Belongs to the universal ribosomal protein uL24 family.</text>
</comment>
<dbReference type="InterPro" id="IPR041988">
    <property type="entry name" value="Ribosomal_uL24_KOW"/>
</dbReference>
<evidence type="ECO:0000256" key="5">
    <source>
        <dbReference type="ARBA" id="ARBA00023274"/>
    </source>
</evidence>
<dbReference type="AlphaFoldDB" id="X1GYV7"/>
<dbReference type="HAMAP" id="MF_01326_B">
    <property type="entry name" value="Ribosomal_uL24_B"/>
    <property type="match status" value="1"/>
</dbReference>
<comment type="caution">
    <text evidence="8">The sequence shown here is derived from an EMBL/GenBank/DDBJ whole genome shotgun (WGS) entry which is preliminary data.</text>
</comment>
<dbReference type="GO" id="GO:0006412">
    <property type="term" value="P:translation"/>
    <property type="evidence" value="ECO:0007669"/>
    <property type="project" value="InterPro"/>
</dbReference>
<evidence type="ECO:0000256" key="4">
    <source>
        <dbReference type="ARBA" id="ARBA00022980"/>
    </source>
</evidence>
<feature type="domain" description="Large ribosomal subunit protein uL24 C-terminal" evidence="7">
    <location>
        <begin position="39"/>
        <end position="102"/>
    </location>
</feature>
<keyword evidence="5" id="KW-0687">Ribonucleoprotein</keyword>
<evidence type="ECO:0000256" key="3">
    <source>
        <dbReference type="ARBA" id="ARBA00022884"/>
    </source>
</evidence>
<gene>
    <name evidence="8" type="ORF">S03H2_15094</name>
</gene>
<keyword evidence="2" id="KW-0699">rRNA-binding</keyword>
<protein>
    <recommendedName>
        <fullName evidence="9">KOW domain-containing protein</fullName>
    </recommendedName>
</protein>
<dbReference type="EMBL" id="BARU01007660">
    <property type="protein sequence ID" value="GAH46804.1"/>
    <property type="molecule type" value="Genomic_DNA"/>
</dbReference>
<reference evidence="8" key="1">
    <citation type="journal article" date="2014" name="Front. Microbiol.">
        <title>High frequency of phylogenetically diverse reductive dehalogenase-homologous genes in deep subseafloor sedimentary metagenomes.</title>
        <authorList>
            <person name="Kawai M."/>
            <person name="Futagami T."/>
            <person name="Toyoda A."/>
            <person name="Takaki Y."/>
            <person name="Nishi S."/>
            <person name="Hori S."/>
            <person name="Arai W."/>
            <person name="Tsubouchi T."/>
            <person name="Morono Y."/>
            <person name="Uchiyama I."/>
            <person name="Ito T."/>
            <person name="Fujiyama A."/>
            <person name="Inagaki F."/>
            <person name="Takami H."/>
        </authorList>
    </citation>
    <scope>NUCLEOTIDE SEQUENCE</scope>
    <source>
        <strain evidence="8">Expedition CK06-06</strain>
    </source>
</reference>
<dbReference type="FunFam" id="2.30.30.30:FF:000004">
    <property type="entry name" value="50S ribosomal protein L24"/>
    <property type="match status" value="1"/>
</dbReference>
<sequence length="103" mass="11634">MKIRKDDTVVITTGKDSGKQGRVRRSWPDKERVTIEGANMIKRHSRARRAARQAGIIELEAPIHVSNVMLVCSKCNKPTRVGFQFLADGKRVRVCKSCQEVID</sequence>
<evidence type="ECO:0000259" key="7">
    <source>
        <dbReference type="Pfam" id="PF17136"/>
    </source>
</evidence>
<dbReference type="SUPFAM" id="SSF50104">
    <property type="entry name" value="Translation proteins SH3-like domain"/>
    <property type="match status" value="1"/>
</dbReference>
<dbReference type="PANTHER" id="PTHR12903">
    <property type="entry name" value="MITOCHONDRIAL RIBOSOMAL PROTEIN L24"/>
    <property type="match status" value="1"/>
</dbReference>
<dbReference type="InterPro" id="IPR057264">
    <property type="entry name" value="Ribosomal_uL24_C"/>
</dbReference>
<organism evidence="8">
    <name type="scientific">marine sediment metagenome</name>
    <dbReference type="NCBI Taxonomy" id="412755"/>
    <lineage>
        <taxon>unclassified sequences</taxon>
        <taxon>metagenomes</taxon>
        <taxon>ecological metagenomes</taxon>
    </lineage>
</organism>
<dbReference type="GO" id="GO:1990904">
    <property type="term" value="C:ribonucleoprotein complex"/>
    <property type="evidence" value="ECO:0007669"/>
    <property type="project" value="UniProtKB-KW"/>
</dbReference>
<dbReference type="GO" id="GO:0003735">
    <property type="term" value="F:structural constituent of ribosome"/>
    <property type="evidence" value="ECO:0007669"/>
    <property type="project" value="InterPro"/>
</dbReference>
<dbReference type="GO" id="GO:0005840">
    <property type="term" value="C:ribosome"/>
    <property type="evidence" value="ECO:0007669"/>
    <property type="project" value="UniProtKB-KW"/>
</dbReference>
<keyword evidence="4" id="KW-0689">Ribosomal protein</keyword>
<dbReference type="InterPro" id="IPR014722">
    <property type="entry name" value="Rib_uL2_dom2"/>
</dbReference>
<accession>X1GYV7</accession>